<dbReference type="InParanoid" id="A0A5N4A769"/>
<reference evidence="8 9" key="1">
    <citation type="journal article" date="2018" name="Elife">
        <title>Firefly genomes illuminate parallel origins of bioluminescence in beetles.</title>
        <authorList>
            <person name="Fallon T.R."/>
            <person name="Lower S.E."/>
            <person name="Chang C.H."/>
            <person name="Bessho-Uehara M."/>
            <person name="Martin G.J."/>
            <person name="Bewick A.J."/>
            <person name="Behringer M."/>
            <person name="Debat H.J."/>
            <person name="Wong I."/>
            <person name="Day J.C."/>
            <person name="Suvorov A."/>
            <person name="Silva C.J."/>
            <person name="Stanger-Hall K.F."/>
            <person name="Hall D.W."/>
            <person name="Schmitz R.J."/>
            <person name="Nelson D.R."/>
            <person name="Lewis S.M."/>
            <person name="Shigenobu S."/>
            <person name="Bybee S.M."/>
            <person name="Larracuente A.M."/>
            <person name="Oba Y."/>
            <person name="Weng J.K."/>
        </authorList>
    </citation>
    <scope>NUCLEOTIDE SEQUENCE [LARGE SCALE GENOMIC DNA]</scope>
    <source>
        <strain evidence="8">1611_PpyrPB1</strain>
        <tissue evidence="8">Whole body</tissue>
    </source>
</reference>
<proteinExistence type="inferred from homology"/>
<dbReference type="SMART" id="SM00737">
    <property type="entry name" value="ML"/>
    <property type="match status" value="1"/>
</dbReference>
<keyword evidence="6" id="KW-0445">Lipid transport</keyword>
<dbReference type="Proteomes" id="UP000327044">
    <property type="component" value="Unassembled WGS sequence"/>
</dbReference>
<dbReference type="GO" id="GO:0032934">
    <property type="term" value="F:sterol binding"/>
    <property type="evidence" value="ECO:0007669"/>
    <property type="project" value="InterPro"/>
</dbReference>
<evidence type="ECO:0000256" key="3">
    <source>
        <dbReference type="ARBA" id="ARBA00011245"/>
    </source>
</evidence>
<dbReference type="AlphaFoldDB" id="A0A5N4A769"/>
<keyword evidence="4" id="KW-0813">Transport</keyword>
<dbReference type="Gene3D" id="2.60.40.770">
    <property type="match status" value="1"/>
</dbReference>
<dbReference type="PANTHER" id="PTHR11306:SF0">
    <property type="entry name" value="PHOSPHATIDYLGLYCEROL_PHOSPHATIDYLINOSITOL TRANSFER PROTEIN"/>
    <property type="match status" value="1"/>
</dbReference>
<gene>
    <name evidence="8" type="ORF">PPYR_12728</name>
</gene>
<dbReference type="InterPro" id="IPR039670">
    <property type="entry name" value="NPC2-like"/>
</dbReference>
<dbReference type="PANTHER" id="PTHR11306">
    <property type="entry name" value="NIEMANN PICK TYPE C2 PROTEIN NPC2-RELATED"/>
    <property type="match status" value="1"/>
</dbReference>
<protein>
    <recommendedName>
        <fullName evidence="7">MD-2-related lipid-recognition domain-containing protein</fullName>
    </recommendedName>
</protein>
<dbReference type="GO" id="GO:0015918">
    <property type="term" value="P:sterol transport"/>
    <property type="evidence" value="ECO:0007669"/>
    <property type="project" value="InterPro"/>
</dbReference>
<dbReference type="SUPFAM" id="SSF81296">
    <property type="entry name" value="E set domains"/>
    <property type="match status" value="1"/>
</dbReference>
<accession>A0A5N4A769</accession>
<evidence type="ECO:0000313" key="8">
    <source>
        <dbReference type="EMBL" id="KAB0793108.1"/>
    </source>
</evidence>
<organism evidence="8 9">
    <name type="scientific">Photinus pyralis</name>
    <name type="common">Common eastern firefly</name>
    <name type="synonym">Lampyris pyralis</name>
    <dbReference type="NCBI Taxonomy" id="7054"/>
    <lineage>
        <taxon>Eukaryota</taxon>
        <taxon>Metazoa</taxon>
        <taxon>Ecdysozoa</taxon>
        <taxon>Arthropoda</taxon>
        <taxon>Hexapoda</taxon>
        <taxon>Insecta</taxon>
        <taxon>Pterygota</taxon>
        <taxon>Neoptera</taxon>
        <taxon>Endopterygota</taxon>
        <taxon>Coleoptera</taxon>
        <taxon>Polyphaga</taxon>
        <taxon>Elateriformia</taxon>
        <taxon>Elateroidea</taxon>
        <taxon>Lampyridae</taxon>
        <taxon>Lampyrinae</taxon>
        <taxon>Photinus</taxon>
    </lineage>
</organism>
<dbReference type="InterPro" id="IPR014756">
    <property type="entry name" value="Ig_E-set"/>
</dbReference>
<dbReference type="Pfam" id="PF02221">
    <property type="entry name" value="E1_DerP2_DerF2"/>
    <property type="match status" value="1"/>
</dbReference>
<dbReference type="InterPro" id="IPR003172">
    <property type="entry name" value="ML_dom"/>
</dbReference>
<sequence>SGGGTGITLTDFNLNNCAASPCTLRKGRNVTISFTITAVNAIGVNNDTTIAIDAKMGFQSFSLPPTPLCGVIPCPIPAGTSQDVAQSFPLSPFATPGTYQFKITIKDAGSVVMCVQFSAYVPLL</sequence>
<comment type="caution">
    <text evidence="8">The sequence shown here is derived from an EMBL/GenBank/DDBJ whole genome shotgun (WGS) entry which is preliminary data.</text>
</comment>
<dbReference type="EMBL" id="VVIM01000009">
    <property type="protein sequence ID" value="KAB0793108.1"/>
    <property type="molecule type" value="Genomic_DNA"/>
</dbReference>
<evidence type="ECO:0000256" key="2">
    <source>
        <dbReference type="ARBA" id="ARBA00006370"/>
    </source>
</evidence>
<evidence type="ECO:0000313" key="9">
    <source>
        <dbReference type="Proteomes" id="UP000327044"/>
    </source>
</evidence>
<comment type="function">
    <text evidence="1">Catalyzes the intermembrane transfer of phosphatidylglycerol and phosphatidylinositol.</text>
</comment>
<keyword evidence="5" id="KW-0732">Signal</keyword>
<evidence type="ECO:0000256" key="5">
    <source>
        <dbReference type="ARBA" id="ARBA00022729"/>
    </source>
</evidence>
<feature type="domain" description="MD-2-related lipid-recognition" evidence="7">
    <location>
        <begin position="14"/>
        <end position="119"/>
    </location>
</feature>
<comment type="subunit">
    <text evidence="3">Monomer.</text>
</comment>
<feature type="non-terminal residue" evidence="8">
    <location>
        <position position="1"/>
    </location>
</feature>
<evidence type="ECO:0000256" key="1">
    <source>
        <dbReference type="ARBA" id="ARBA00002053"/>
    </source>
</evidence>
<name>A0A5N4A769_PHOPY</name>
<evidence type="ECO:0000256" key="6">
    <source>
        <dbReference type="ARBA" id="ARBA00023055"/>
    </source>
</evidence>
<evidence type="ECO:0000259" key="7">
    <source>
        <dbReference type="SMART" id="SM00737"/>
    </source>
</evidence>
<evidence type="ECO:0000256" key="4">
    <source>
        <dbReference type="ARBA" id="ARBA00022448"/>
    </source>
</evidence>
<comment type="similarity">
    <text evidence="2">Belongs to the NPC2 family.</text>
</comment>
<keyword evidence="9" id="KW-1185">Reference proteome</keyword>